<dbReference type="Pfam" id="PF17762">
    <property type="entry name" value="HTH_ParB"/>
    <property type="match status" value="1"/>
</dbReference>
<dbReference type="Gene3D" id="1.10.10.2830">
    <property type="match status" value="1"/>
</dbReference>
<protein>
    <submittedName>
        <fullName evidence="3">ParB-like nuclease</fullName>
    </submittedName>
</protein>
<sequence>MNRERIGTMARTSKKTKAVPIATVVEAAADVDVRSVGEAEAVAATESGAETVSVAASGETVFIPLNKLKKSPRNARKIPHGEADIEAYAASIAAKGILQNLVVEPERDEEGQPTGFYFVTIGEGRRLAQLLRAKRKQIKKTEPIRCVIDTANDPFEISLDENVTRTAMHPADQFEAFRELAETRGWGAEEIAARFGVTAHVVKQRLRLGAVSPKLMQVYRDGGLTLDQLMAFAITEDHSRQEQVYESLSYNRDPSFIRRELMQANVPASDRRAIFIGPESYSEAGGNIVRDLFPEDRGGFYEDVALLDRLVMEKLESIAFRVRGDEGWKWWEAHIDFPHAHGMRRVYPHPVELSPQDEADYAAAQEEYDRLSSEYEDADELPDDVDQRFGELEAEIEHIDAKRHAYDVDDICRSGVFVVLDHDGGARVERGFVRPEDEKPEAEEASDGETVIDRVRVNDDGEVIEDGEDGNHAADLEAEDEYAEEDGKPLSDLLIRDLTAHRTLGLRLALGGQPDMALIAVTHALAAQTFYHAVDAHCLDIRPNSAHLASHADGIEDTAAAKALADRHAGWAADMPRDVADLWGFIAGLDHASVMALFAHCASQTINAVKLPWERKPRAHATADKLATALALDMTANWTPTVRTYLGRVTKALILDAVREAVSDEAADRLASVKKQPMAEAAEQLLAGTGWLPPLMRTTPVAEAESGPVEDIAAPEGNEGFPEAAE</sequence>
<accession>Q3SNN2</accession>
<dbReference type="Pfam" id="PF02195">
    <property type="entry name" value="ParB_N"/>
    <property type="match status" value="1"/>
</dbReference>
<dbReference type="AlphaFoldDB" id="Q3SNN2"/>
<feature type="region of interest" description="Disordered" evidence="1">
    <location>
        <begin position="699"/>
        <end position="726"/>
    </location>
</feature>
<proteinExistence type="predicted"/>
<evidence type="ECO:0000259" key="2">
    <source>
        <dbReference type="SMART" id="SM00470"/>
    </source>
</evidence>
<keyword evidence="4" id="KW-1185">Reference proteome</keyword>
<dbReference type="PANTHER" id="PTHR33375">
    <property type="entry name" value="CHROMOSOME-PARTITIONING PROTEIN PARB-RELATED"/>
    <property type="match status" value="1"/>
</dbReference>
<evidence type="ECO:0000313" key="4">
    <source>
        <dbReference type="Proteomes" id="UP000002531"/>
    </source>
</evidence>
<reference evidence="3 4" key="1">
    <citation type="journal article" date="2006" name="Appl. Environ. Microbiol.">
        <title>Genome sequence of the chemolithoautotrophic nitrite-oxidizing bacterium Nitrobacter winogradskyi Nb-255.</title>
        <authorList>
            <person name="Starkenburg S.R."/>
            <person name="Chain P.S."/>
            <person name="Sayavedra-Soto L.A."/>
            <person name="Hauser L."/>
            <person name="Land M.L."/>
            <person name="Larimer F.W."/>
            <person name="Malfatti S.A."/>
            <person name="Klotz M.G."/>
            <person name="Bottomley P.J."/>
            <person name="Arp D.J."/>
            <person name="Hickey W.J."/>
        </authorList>
    </citation>
    <scope>NUCLEOTIDE SEQUENCE [LARGE SCALE GENOMIC DNA]</scope>
    <source>
        <strain evidence="4">ATCC 25391 / DSM 10237 / CIP 104748 / NCIMB 11846 / Nb-255</strain>
    </source>
</reference>
<feature type="domain" description="ParB-like N-terminal" evidence="2">
    <location>
        <begin position="61"/>
        <end position="163"/>
    </location>
</feature>
<dbReference type="InterPro" id="IPR050336">
    <property type="entry name" value="Chromosome_partition/occlusion"/>
</dbReference>
<dbReference type="HOGENOM" id="CLU_019174_1_0_5"/>
<dbReference type="STRING" id="323098.Nwi_2859"/>
<dbReference type="SUPFAM" id="SSF109709">
    <property type="entry name" value="KorB DNA-binding domain-like"/>
    <property type="match status" value="1"/>
</dbReference>
<dbReference type="CDD" id="cd16406">
    <property type="entry name" value="ParB_N_like"/>
    <property type="match status" value="1"/>
</dbReference>
<name>Q3SNN2_NITWN</name>
<dbReference type="KEGG" id="nwi:Nwi_2859"/>
<dbReference type="SMART" id="SM00470">
    <property type="entry name" value="ParB"/>
    <property type="match status" value="1"/>
</dbReference>
<dbReference type="GO" id="GO:0007059">
    <property type="term" value="P:chromosome segregation"/>
    <property type="evidence" value="ECO:0007669"/>
    <property type="project" value="TreeGrafter"/>
</dbReference>
<organism evidence="3 4">
    <name type="scientific">Nitrobacter winogradskyi (strain ATCC 25391 / DSM 10237 / CIP 104748 / NCIMB 11846 / Nb-255)</name>
    <dbReference type="NCBI Taxonomy" id="323098"/>
    <lineage>
        <taxon>Bacteria</taxon>
        <taxon>Pseudomonadati</taxon>
        <taxon>Pseudomonadota</taxon>
        <taxon>Alphaproteobacteria</taxon>
        <taxon>Hyphomicrobiales</taxon>
        <taxon>Nitrobacteraceae</taxon>
        <taxon>Nitrobacter</taxon>
    </lineage>
</organism>
<dbReference type="eggNOG" id="COG1475">
    <property type="taxonomic scope" value="Bacteria"/>
</dbReference>
<dbReference type="PANTHER" id="PTHR33375:SF7">
    <property type="entry name" value="CHROMOSOME 2-PARTITIONING PROTEIN PARB-RELATED"/>
    <property type="match status" value="1"/>
</dbReference>
<dbReference type="Proteomes" id="UP000002531">
    <property type="component" value="Chromosome"/>
</dbReference>
<dbReference type="InterPro" id="IPR036086">
    <property type="entry name" value="ParB/Sulfiredoxin_sf"/>
</dbReference>
<dbReference type="GO" id="GO:0005694">
    <property type="term" value="C:chromosome"/>
    <property type="evidence" value="ECO:0007669"/>
    <property type="project" value="TreeGrafter"/>
</dbReference>
<gene>
    <name evidence="3" type="ordered locus">Nwi_2859</name>
</gene>
<dbReference type="InterPro" id="IPR041468">
    <property type="entry name" value="HTH_ParB/Spo0J"/>
</dbReference>
<dbReference type="EMBL" id="CP000115">
    <property type="protein sequence ID" value="ABA06109.1"/>
    <property type="molecule type" value="Genomic_DNA"/>
</dbReference>
<evidence type="ECO:0000256" key="1">
    <source>
        <dbReference type="SAM" id="MobiDB-lite"/>
    </source>
</evidence>
<evidence type="ECO:0000313" key="3">
    <source>
        <dbReference type="EMBL" id="ABA06109.1"/>
    </source>
</evidence>
<dbReference type="SUPFAM" id="SSF110849">
    <property type="entry name" value="ParB/Sulfiredoxin"/>
    <property type="match status" value="1"/>
</dbReference>
<dbReference type="Gene3D" id="3.90.1530.30">
    <property type="match status" value="1"/>
</dbReference>
<dbReference type="InterPro" id="IPR003115">
    <property type="entry name" value="ParB_N"/>
</dbReference>